<keyword evidence="1" id="KW-0472">Membrane</keyword>
<dbReference type="GO" id="GO:0006629">
    <property type="term" value="P:lipid metabolic process"/>
    <property type="evidence" value="ECO:0007669"/>
    <property type="project" value="InterPro"/>
</dbReference>
<dbReference type="InterPro" id="IPR005804">
    <property type="entry name" value="FA_desaturase_dom"/>
</dbReference>
<feature type="transmembrane region" description="Helical" evidence="1">
    <location>
        <begin position="27"/>
        <end position="47"/>
    </location>
</feature>
<sequence length="427" mass="47816">MSPRKSWKGASVQQKTVVIPDLSIKELLSVIPVMDITIIVSLCKLAYAMDALLTPEHITLPCSPLYPLARFLSWTVCTFISGLFGFGLWGIGHECGHYAFSQHKWVNDVVGFVLHSAMSVPFFTWRYSHGKHHAATSHMTREQVYVPRTRSQLGLPAFNPAKEDRLGSRVSSEVQRELWDAIGDSPIGAMFTSFAYLTAGWPAYIFANSGGQASYPKNTNHIDPSSVMFRPEQRTLILVSNLGLLLWLAAIGASISRWGFFEVFRTYLVPYLWVNHWLILITFLQHTDPLLPHYRESEFTFQRGALSTIDRNLLGDFGPLAAWFGAFATHGVSEVHVLHHVSSKIPHYHAWEATAALRARLAQEGIELQGRPGGWAEMYRVFRECKFVEDEGDIVFYKNAYGLAAARPVFADHTPSDSGVEMGGKGE</sequence>
<feature type="transmembrane region" description="Helical" evidence="1">
    <location>
        <begin position="68"/>
        <end position="89"/>
    </location>
</feature>
<gene>
    <name evidence="3" type="ORF">TRAPUB_7766</name>
</gene>
<name>A0A1M2V2A3_TRAPU</name>
<dbReference type="EMBL" id="MNAD01001723">
    <property type="protein sequence ID" value="OJT01710.1"/>
    <property type="molecule type" value="Genomic_DNA"/>
</dbReference>
<feature type="transmembrane region" description="Helical" evidence="1">
    <location>
        <begin position="235"/>
        <end position="255"/>
    </location>
</feature>
<dbReference type="OrthoDB" id="1461976at2759"/>
<keyword evidence="4" id="KW-1185">Reference proteome</keyword>
<dbReference type="PANTHER" id="PTHR32100">
    <property type="entry name" value="OMEGA-6 FATTY ACID DESATURASE, CHLOROPLASTIC"/>
    <property type="match status" value="1"/>
</dbReference>
<comment type="caution">
    <text evidence="3">The sequence shown here is derived from an EMBL/GenBank/DDBJ whole genome shotgun (WGS) entry which is preliminary data.</text>
</comment>
<organism evidence="3 4">
    <name type="scientific">Trametes pubescens</name>
    <name type="common">White-rot fungus</name>
    <dbReference type="NCBI Taxonomy" id="154538"/>
    <lineage>
        <taxon>Eukaryota</taxon>
        <taxon>Fungi</taxon>
        <taxon>Dikarya</taxon>
        <taxon>Basidiomycota</taxon>
        <taxon>Agaricomycotina</taxon>
        <taxon>Agaricomycetes</taxon>
        <taxon>Polyporales</taxon>
        <taxon>Polyporaceae</taxon>
        <taxon>Trametes</taxon>
    </lineage>
</organism>
<accession>A0A1M2V2A3</accession>
<dbReference type="CDD" id="cd03507">
    <property type="entry name" value="Delta12-FADS-like"/>
    <property type="match status" value="1"/>
</dbReference>
<dbReference type="AlphaFoldDB" id="A0A1M2V2A3"/>
<evidence type="ECO:0000313" key="3">
    <source>
        <dbReference type="EMBL" id="OJT01710.1"/>
    </source>
</evidence>
<dbReference type="OMA" id="IGQHIFH"/>
<dbReference type="Proteomes" id="UP000184267">
    <property type="component" value="Unassembled WGS sequence"/>
</dbReference>
<keyword evidence="1" id="KW-0812">Transmembrane</keyword>
<dbReference type="STRING" id="154538.A0A1M2V2A3"/>
<dbReference type="GO" id="GO:0016491">
    <property type="term" value="F:oxidoreductase activity"/>
    <property type="evidence" value="ECO:0007669"/>
    <property type="project" value="InterPro"/>
</dbReference>
<protein>
    <submittedName>
        <fullName evidence="3">Delta(12) fatty acid desaturase</fullName>
    </submittedName>
</protein>
<dbReference type="InterPro" id="IPR012171">
    <property type="entry name" value="Fatty_acid_desaturase"/>
</dbReference>
<evidence type="ECO:0000313" key="4">
    <source>
        <dbReference type="Proteomes" id="UP000184267"/>
    </source>
</evidence>
<evidence type="ECO:0000259" key="2">
    <source>
        <dbReference type="Pfam" id="PF00487"/>
    </source>
</evidence>
<keyword evidence="1" id="KW-1133">Transmembrane helix</keyword>
<feature type="domain" description="Fatty acid desaturase" evidence="2">
    <location>
        <begin position="73"/>
        <end position="367"/>
    </location>
</feature>
<feature type="transmembrane region" description="Helical" evidence="1">
    <location>
        <begin position="109"/>
        <end position="127"/>
    </location>
</feature>
<dbReference type="Pfam" id="PF00487">
    <property type="entry name" value="FA_desaturase"/>
    <property type="match status" value="1"/>
</dbReference>
<reference evidence="3 4" key="1">
    <citation type="submission" date="2016-10" db="EMBL/GenBank/DDBJ databases">
        <title>Genome sequence of the basidiomycete white-rot fungus Trametes pubescens.</title>
        <authorList>
            <person name="Makela M.R."/>
            <person name="Granchi Z."/>
            <person name="Peng M."/>
            <person name="De Vries R.P."/>
            <person name="Grigoriev I."/>
            <person name="Riley R."/>
            <person name="Hilden K."/>
        </authorList>
    </citation>
    <scope>NUCLEOTIDE SEQUENCE [LARGE SCALE GENOMIC DNA]</scope>
    <source>
        <strain evidence="3 4">FBCC735</strain>
    </source>
</reference>
<proteinExistence type="predicted"/>
<evidence type="ECO:0000256" key="1">
    <source>
        <dbReference type="SAM" id="Phobius"/>
    </source>
</evidence>